<accession>A0A9D1H9Z9</accession>
<evidence type="ECO:0000313" key="8">
    <source>
        <dbReference type="EMBL" id="HIT98201.1"/>
    </source>
</evidence>
<feature type="transmembrane region" description="Helical" evidence="7">
    <location>
        <begin position="209"/>
        <end position="228"/>
    </location>
</feature>
<evidence type="ECO:0000256" key="7">
    <source>
        <dbReference type="HAMAP-Rule" id="MF_01147"/>
    </source>
</evidence>
<feature type="binding site" evidence="7">
    <location>
        <position position="149"/>
    </location>
    <ligand>
        <name>a 1,2-diacyl-sn-glycero-3-phospho-(1'-sn-glycerol)</name>
        <dbReference type="ChEBI" id="CHEBI:64716"/>
    </ligand>
</feature>
<reference evidence="8" key="1">
    <citation type="submission" date="2020-10" db="EMBL/GenBank/DDBJ databases">
        <authorList>
            <person name="Gilroy R."/>
        </authorList>
    </citation>
    <scope>NUCLEOTIDE SEQUENCE</scope>
    <source>
        <strain evidence="8">1383</strain>
    </source>
</reference>
<comment type="caution">
    <text evidence="8">The sequence shown here is derived from an EMBL/GenBank/DDBJ whole genome shotgun (WGS) entry which is preliminary data.</text>
</comment>
<dbReference type="Pfam" id="PF01790">
    <property type="entry name" value="LGT"/>
    <property type="match status" value="1"/>
</dbReference>
<feature type="transmembrane region" description="Helical" evidence="7">
    <location>
        <begin position="248"/>
        <end position="265"/>
    </location>
</feature>
<feature type="transmembrane region" description="Helical" evidence="7">
    <location>
        <begin position="100"/>
        <end position="123"/>
    </location>
</feature>
<dbReference type="Proteomes" id="UP000824161">
    <property type="component" value="Unassembled WGS sequence"/>
</dbReference>
<dbReference type="HAMAP" id="MF_01147">
    <property type="entry name" value="Lgt"/>
    <property type="match status" value="1"/>
</dbReference>
<comment type="pathway">
    <text evidence="7">Protein modification; lipoprotein biosynthesis (diacylglyceryl transfer).</text>
</comment>
<organism evidence="8 9">
    <name type="scientific">Candidatus Merdimorpha stercoravium</name>
    <dbReference type="NCBI Taxonomy" id="2840863"/>
    <lineage>
        <taxon>Bacteria</taxon>
        <taxon>Pseudomonadati</taxon>
        <taxon>Bacteroidota</taxon>
        <taxon>Flavobacteriia</taxon>
        <taxon>Flavobacteriales</taxon>
        <taxon>Candidatus Merdimorpha</taxon>
    </lineage>
</organism>
<dbReference type="EMBL" id="DVLY01000122">
    <property type="protein sequence ID" value="HIT98201.1"/>
    <property type="molecule type" value="Genomic_DNA"/>
</dbReference>
<evidence type="ECO:0000256" key="3">
    <source>
        <dbReference type="ARBA" id="ARBA00022679"/>
    </source>
</evidence>
<evidence type="ECO:0000256" key="5">
    <source>
        <dbReference type="ARBA" id="ARBA00022989"/>
    </source>
</evidence>
<feature type="transmembrane region" description="Helical" evidence="7">
    <location>
        <begin position="23"/>
        <end position="43"/>
    </location>
</feature>
<sequence>MTTLAILWDPALGIDLGVYTLRFYSLMWFAAFICGVWLMTRVGRRDGLTDDQLTAMLFYVFFGTLIGARLGHCVFYEWGYYKDHLLEMILPVQFSPTFRITGYEGLASHGAAIGIVVAMLLFARKVKKPFLWVMDRLCMAVALGGVFIRLGNFFNSEIIGKPTGSSFGVIFKRLGEDFPRHPAQLYEAFGYLILFFVLWVLYKKGYGQKVGFLFGIFLIALFTIRFVIEFFKENQVAFEDALPLNMGQLLSIPFILAGGVILYFAQKQSHKL</sequence>
<comment type="catalytic activity">
    <reaction evidence="7">
        <text>L-cysteinyl-[prolipoprotein] + a 1,2-diacyl-sn-glycero-3-phospho-(1'-sn-glycerol) = an S-1,2-diacyl-sn-glyceryl-L-cysteinyl-[prolipoprotein] + sn-glycerol 1-phosphate + H(+)</text>
        <dbReference type="Rhea" id="RHEA:56712"/>
        <dbReference type="Rhea" id="RHEA-COMP:14679"/>
        <dbReference type="Rhea" id="RHEA-COMP:14680"/>
        <dbReference type="ChEBI" id="CHEBI:15378"/>
        <dbReference type="ChEBI" id="CHEBI:29950"/>
        <dbReference type="ChEBI" id="CHEBI:57685"/>
        <dbReference type="ChEBI" id="CHEBI:64716"/>
        <dbReference type="ChEBI" id="CHEBI:140658"/>
        <dbReference type="EC" id="2.5.1.145"/>
    </reaction>
</comment>
<dbReference type="GO" id="GO:0005886">
    <property type="term" value="C:plasma membrane"/>
    <property type="evidence" value="ECO:0007669"/>
    <property type="project" value="UniProtKB-SubCell"/>
</dbReference>
<dbReference type="AlphaFoldDB" id="A0A9D1H9Z9"/>
<keyword evidence="6 7" id="KW-0472">Membrane</keyword>
<evidence type="ECO:0000256" key="1">
    <source>
        <dbReference type="ARBA" id="ARBA00007150"/>
    </source>
</evidence>
<keyword evidence="4 7" id="KW-0812">Transmembrane</keyword>
<evidence type="ECO:0000256" key="6">
    <source>
        <dbReference type="ARBA" id="ARBA00023136"/>
    </source>
</evidence>
<dbReference type="PANTHER" id="PTHR30589">
    <property type="entry name" value="PROLIPOPROTEIN DIACYLGLYCERYL TRANSFERASE"/>
    <property type="match status" value="1"/>
</dbReference>
<dbReference type="PANTHER" id="PTHR30589:SF0">
    <property type="entry name" value="PHOSPHATIDYLGLYCEROL--PROLIPOPROTEIN DIACYLGLYCERYL TRANSFERASE"/>
    <property type="match status" value="1"/>
</dbReference>
<protein>
    <recommendedName>
        <fullName evidence="7">Phosphatidylglycerol--prolipoprotein diacylglyceryl transferase</fullName>
        <ecNumber evidence="7">2.5.1.145</ecNumber>
    </recommendedName>
</protein>
<dbReference type="InterPro" id="IPR001640">
    <property type="entry name" value="Lgt"/>
</dbReference>
<evidence type="ECO:0000256" key="2">
    <source>
        <dbReference type="ARBA" id="ARBA00022475"/>
    </source>
</evidence>
<dbReference type="GO" id="GO:0008961">
    <property type="term" value="F:phosphatidylglycerol-prolipoprotein diacylglyceryl transferase activity"/>
    <property type="evidence" value="ECO:0007669"/>
    <property type="project" value="UniProtKB-UniRule"/>
</dbReference>
<dbReference type="EC" id="2.5.1.145" evidence="7"/>
<reference evidence="8" key="2">
    <citation type="journal article" date="2021" name="PeerJ">
        <title>Extensive microbial diversity within the chicken gut microbiome revealed by metagenomics and culture.</title>
        <authorList>
            <person name="Gilroy R."/>
            <person name="Ravi A."/>
            <person name="Getino M."/>
            <person name="Pursley I."/>
            <person name="Horton D.L."/>
            <person name="Alikhan N.F."/>
            <person name="Baker D."/>
            <person name="Gharbi K."/>
            <person name="Hall N."/>
            <person name="Watson M."/>
            <person name="Adriaenssens E.M."/>
            <person name="Foster-Nyarko E."/>
            <person name="Jarju S."/>
            <person name="Secka A."/>
            <person name="Antonio M."/>
            <person name="Oren A."/>
            <person name="Chaudhuri R.R."/>
            <person name="La Ragione R."/>
            <person name="Hildebrand F."/>
            <person name="Pallen M.J."/>
        </authorList>
    </citation>
    <scope>NUCLEOTIDE SEQUENCE</scope>
    <source>
        <strain evidence="8">1383</strain>
    </source>
</reference>
<evidence type="ECO:0000313" key="9">
    <source>
        <dbReference type="Proteomes" id="UP000824161"/>
    </source>
</evidence>
<comment type="function">
    <text evidence="7">Catalyzes the transfer of the diacylglyceryl group from phosphatidylglycerol to the sulfhydryl group of the N-terminal cysteine of a prolipoprotein, the first step in the formation of mature lipoproteins.</text>
</comment>
<proteinExistence type="inferred from homology"/>
<keyword evidence="2 7" id="KW-1003">Cell membrane</keyword>
<feature type="transmembrane region" description="Helical" evidence="7">
    <location>
        <begin position="55"/>
        <end position="80"/>
    </location>
</feature>
<gene>
    <name evidence="7 8" type="primary">lgt</name>
    <name evidence="8" type="ORF">IAC44_05105</name>
</gene>
<feature type="transmembrane region" description="Helical" evidence="7">
    <location>
        <begin position="183"/>
        <end position="202"/>
    </location>
</feature>
<keyword evidence="3 7" id="KW-0808">Transferase</keyword>
<feature type="transmembrane region" description="Helical" evidence="7">
    <location>
        <begin position="130"/>
        <end position="148"/>
    </location>
</feature>
<dbReference type="PROSITE" id="PS01311">
    <property type="entry name" value="LGT"/>
    <property type="match status" value="1"/>
</dbReference>
<comment type="subcellular location">
    <subcellularLocation>
        <location evidence="7">Cell membrane</location>
        <topology evidence="7">Multi-pass membrane protein</topology>
    </subcellularLocation>
</comment>
<comment type="similarity">
    <text evidence="1 7">Belongs to the Lgt family.</text>
</comment>
<dbReference type="NCBIfam" id="TIGR00544">
    <property type="entry name" value="lgt"/>
    <property type="match status" value="1"/>
</dbReference>
<name>A0A9D1H9Z9_9FLAO</name>
<keyword evidence="5 7" id="KW-1133">Transmembrane helix</keyword>
<evidence type="ECO:0000256" key="4">
    <source>
        <dbReference type="ARBA" id="ARBA00022692"/>
    </source>
</evidence>
<dbReference type="GO" id="GO:0042158">
    <property type="term" value="P:lipoprotein biosynthetic process"/>
    <property type="evidence" value="ECO:0007669"/>
    <property type="project" value="UniProtKB-UniRule"/>
</dbReference>